<gene>
    <name evidence="1" type="ORF">H7U08_22345</name>
</gene>
<protein>
    <submittedName>
        <fullName evidence="1">Uncharacterized protein</fullName>
    </submittedName>
</protein>
<evidence type="ECO:0000313" key="2">
    <source>
        <dbReference type="Proteomes" id="UP001197806"/>
    </source>
</evidence>
<sequence>MWKVKDIFRLTIGRNNKERKYSKNRKPIMLLDDGTPIYPMTAREGRELGQAIVDGFVAGIEKGQKQNKQMVIGMDWGSPGGSFSTTVTIPYKRNSTK</sequence>
<reference evidence="1" key="1">
    <citation type="submission" date="2020-08" db="EMBL/GenBank/DDBJ databases">
        <title>Fungal Genomes of the International Space Station.</title>
        <authorList>
            <person name="Seuylemezian A."/>
            <person name="Singh N.K."/>
            <person name="Wood J."/>
            <person name="Venkateswaran K."/>
        </authorList>
    </citation>
    <scope>NUCLEOTIDE SEQUENCE</scope>
    <source>
        <strain evidence="1">I2-B2</strain>
    </source>
</reference>
<dbReference type="EMBL" id="JACLPZ010000028">
    <property type="protein sequence ID" value="MBY0039251.1"/>
    <property type="molecule type" value="Genomic_DNA"/>
</dbReference>
<organism evidence="1 2">
    <name type="scientific">Bacillus cereus</name>
    <dbReference type="NCBI Taxonomy" id="1396"/>
    <lineage>
        <taxon>Bacteria</taxon>
        <taxon>Bacillati</taxon>
        <taxon>Bacillota</taxon>
        <taxon>Bacilli</taxon>
        <taxon>Bacillales</taxon>
        <taxon>Bacillaceae</taxon>
        <taxon>Bacillus</taxon>
        <taxon>Bacillus cereus group</taxon>
    </lineage>
</organism>
<dbReference type="AlphaFoldDB" id="A0AAW4QZ11"/>
<dbReference type="Proteomes" id="UP001197806">
    <property type="component" value="Unassembled WGS sequence"/>
</dbReference>
<dbReference type="RefSeq" id="WP_221826328.1">
    <property type="nucleotide sequence ID" value="NZ_JACLPZ010000028.1"/>
</dbReference>
<accession>A0AAW4QZ11</accession>
<name>A0AAW4QZ11_BACCE</name>
<evidence type="ECO:0000313" key="1">
    <source>
        <dbReference type="EMBL" id="MBY0039251.1"/>
    </source>
</evidence>
<proteinExistence type="predicted"/>
<comment type="caution">
    <text evidence="1">The sequence shown here is derived from an EMBL/GenBank/DDBJ whole genome shotgun (WGS) entry which is preliminary data.</text>
</comment>